<evidence type="ECO:0000256" key="5">
    <source>
        <dbReference type="ARBA" id="ARBA00022433"/>
    </source>
</evidence>
<evidence type="ECO:0000256" key="1">
    <source>
        <dbReference type="ARBA" id="ARBA00004657"/>
    </source>
</evidence>
<dbReference type="AlphaFoldDB" id="A0A423U4K8"/>
<evidence type="ECO:0000256" key="16">
    <source>
        <dbReference type="SAM" id="MobiDB-lite"/>
    </source>
</evidence>
<feature type="compositionally biased region" description="Polar residues" evidence="16">
    <location>
        <begin position="1"/>
        <end position="12"/>
    </location>
</feature>
<keyword evidence="7" id="KW-0547">Nucleotide-binding</keyword>
<organism evidence="18 19">
    <name type="scientific">Penaeus vannamei</name>
    <name type="common">Whiteleg shrimp</name>
    <name type="synonym">Litopenaeus vannamei</name>
    <dbReference type="NCBI Taxonomy" id="6689"/>
    <lineage>
        <taxon>Eukaryota</taxon>
        <taxon>Metazoa</taxon>
        <taxon>Ecdysozoa</taxon>
        <taxon>Arthropoda</taxon>
        <taxon>Crustacea</taxon>
        <taxon>Multicrustacea</taxon>
        <taxon>Malacostraca</taxon>
        <taxon>Eumalacostraca</taxon>
        <taxon>Eucarida</taxon>
        <taxon>Decapoda</taxon>
        <taxon>Dendrobranchiata</taxon>
        <taxon>Penaeoidea</taxon>
        <taxon>Penaeidae</taxon>
        <taxon>Penaeus</taxon>
    </lineage>
</organism>
<evidence type="ECO:0000313" key="19">
    <source>
        <dbReference type="Proteomes" id="UP000283509"/>
    </source>
</evidence>
<comment type="caution">
    <text evidence="18">The sequence shown here is derived from an EMBL/GenBank/DDBJ whole genome shotgun (WGS) entry which is preliminary data.</text>
</comment>
<keyword evidence="10" id="KW-0518">Myosin</keyword>
<dbReference type="GO" id="GO:0030016">
    <property type="term" value="C:myofibril"/>
    <property type="evidence" value="ECO:0007669"/>
    <property type="project" value="UniProtKB-SubCell"/>
</dbReference>
<feature type="coiled-coil region" evidence="15">
    <location>
        <begin position="135"/>
        <end position="211"/>
    </location>
</feature>
<dbReference type="SUPFAM" id="SSF52540">
    <property type="entry name" value="P-loop containing nucleoside triphosphate hydrolases"/>
    <property type="match status" value="1"/>
</dbReference>
<gene>
    <name evidence="18" type="ORF">C7M84_023198</name>
</gene>
<dbReference type="GO" id="GO:0031033">
    <property type="term" value="P:myosin filament organization"/>
    <property type="evidence" value="ECO:0007669"/>
    <property type="project" value="UniProtKB-ARBA"/>
</dbReference>
<evidence type="ECO:0000256" key="11">
    <source>
        <dbReference type="ARBA" id="ARBA00023175"/>
    </source>
</evidence>
<dbReference type="PANTHER" id="PTHR46349">
    <property type="entry name" value="CINGULIN-LIKE PROTEIN 1-RELATED"/>
    <property type="match status" value="1"/>
</dbReference>
<feature type="region of interest" description="Disordered" evidence="16">
    <location>
        <begin position="1"/>
        <end position="49"/>
    </location>
</feature>
<evidence type="ECO:0000256" key="8">
    <source>
        <dbReference type="ARBA" id="ARBA00022840"/>
    </source>
</evidence>
<dbReference type="InterPro" id="IPR036961">
    <property type="entry name" value="Kinesin_motor_dom_sf"/>
</dbReference>
<dbReference type="OrthoDB" id="6108017at2759"/>
<evidence type="ECO:0000256" key="2">
    <source>
        <dbReference type="ARBA" id="ARBA00008314"/>
    </source>
</evidence>
<keyword evidence="8" id="KW-0067">ATP-binding</keyword>
<feature type="domain" description="Myosin tail" evidence="17">
    <location>
        <begin position="102"/>
        <end position="764"/>
    </location>
</feature>
<evidence type="ECO:0000256" key="3">
    <source>
        <dbReference type="ARBA" id="ARBA00008447"/>
    </source>
</evidence>
<evidence type="ECO:0000256" key="4">
    <source>
        <dbReference type="ARBA" id="ARBA00018623"/>
    </source>
</evidence>
<evidence type="ECO:0000256" key="7">
    <source>
        <dbReference type="ARBA" id="ARBA00022741"/>
    </source>
</evidence>
<dbReference type="FunFam" id="1.20.5.340:FF:000025">
    <property type="entry name" value="Myosin heavy chain, isoform G"/>
    <property type="match status" value="1"/>
</dbReference>
<dbReference type="Gene3D" id="1.20.5.340">
    <property type="match status" value="1"/>
</dbReference>
<name>A0A423U4K8_PENVA</name>
<keyword evidence="6" id="KW-0963">Cytoplasm</keyword>
<keyword evidence="19" id="KW-1185">Reference proteome</keyword>
<dbReference type="Gene3D" id="3.40.850.10">
    <property type="entry name" value="Kinesin motor domain"/>
    <property type="match status" value="1"/>
</dbReference>
<dbReference type="GO" id="GO:0003779">
    <property type="term" value="F:actin binding"/>
    <property type="evidence" value="ECO:0007669"/>
    <property type="project" value="UniProtKB-KW"/>
</dbReference>
<dbReference type="FunFam" id="1.20.5.370:FF:000009">
    <property type="entry name" value="Myosin heavy chain, isoform G"/>
    <property type="match status" value="1"/>
</dbReference>
<dbReference type="FunFam" id="1.20.5.370:FF:000001">
    <property type="entry name" value="Myosin heavy chain"/>
    <property type="match status" value="1"/>
</dbReference>
<dbReference type="FunFam" id="1.20.5.370:FF:000008">
    <property type="entry name" value="Myosin heavy chain"/>
    <property type="match status" value="1"/>
</dbReference>
<keyword evidence="9 15" id="KW-0175">Coiled coil</keyword>
<dbReference type="EMBL" id="QCYY01000660">
    <property type="protein sequence ID" value="ROT83630.1"/>
    <property type="molecule type" value="Genomic_DNA"/>
</dbReference>
<comment type="function">
    <text evidence="14">Paramyosin is a major structural component of many thick filaments isolated from invertebrate muscles.</text>
</comment>
<evidence type="ECO:0000256" key="9">
    <source>
        <dbReference type="ARBA" id="ARBA00023054"/>
    </source>
</evidence>
<keyword evidence="5" id="KW-0787">Thick filament</keyword>
<dbReference type="PANTHER" id="PTHR46349:SF6">
    <property type="entry name" value="MYOSIN-6-LIKE"/>
    <property type="match status" value="1"/>
</dbReference>
<dbReference type="GO" id="GO:0005524">
    <property type="term" value="F:ATP binding"/>
    <property type="evidence" value="ECO:0007669"/>
    <property type="project" value="UniProtKB-KW"/>
</dbReference>
<dbReference type="FunFam" id="1.20.5.370:FF:000010">
    <property type="entry name" value="Myosin heavy chain, isoform G"/>
    <property type="match status" value="1"/>
</dbReference>
<evidence type="ECO:0000259" key="17">
    <source>
        <dbReference type="Pfam" id="PF01576"/>
    </source>
</evidence>
<accession>A0A423U4K8</accession>
<evidence type="ECO:0000256" key="10">
    <source>
        <dbReference type="ARBA" id="ARBA00023123"/>
    </source>
</evidence>
<evidence type="ECO:0000256" key="15">
    <source>
        <dbReference type="SAM" id="Coils"/>
    </source>
</evidence>
<comment type="similarity">
    <text evidence="3">Belongs to the paramyosin family.</text>
</comment>
<evidence type="ECO:0000256" key="6">
    <source>
        <dbReference type="ARBA" id="ARBA00022490"/>
    </source>
</evidence>
<reference evidence="18 19" key="1">
    <citation type="submission" date="2018-04" db="EMBL/GenBank/DDBJ databases">
        <authorList>
            <person name="Zhang X."/>
            <person name="Yuan J."/>
            <person name="Li F."/>
            <person name="Xiang J."/>
        </authorList>
    </citation>
    <scope>NUCLEOTIDE SEQUENCE [LARGE SCALE GENOMIC DNA]</scope>
    <source>
        <tissue evidence="18">Muscle</tissue>
    </source>
</reference>
<feature type="coiled-coil region" evidence="15">
    <location>
        <begin position="346"/>
        <end position="746"/>
    </location>
</feature>
<dbReference type="Gene3D" id="1.20.5.370">
    <property type="match status" value="3"/>
</dbReference>
<dbReference type="InterPro" id="IPR002928">
    <property type="entry name" value="Myosin_tail"/>
</dbReference>
<evidence type="ECO:0000256" key="14">
    <source>
        <dbReference type="ARBA" id="ARBA00049580"/>
    </source>
</evidence>
<evidence type="ECO:0000256" key="13">
    <source>
        <dbReference type="ARBA" id="ARBA00023203"/>
    </source>
</evidence>
<comment type="similarity">
    <text evidence="2">Belongs to the TRAFAC class myosin-kinesin ATPase superfamily. Myosin family.</text>
</comment>
<dbReference type="Pfam" id="PF01576">
    <property type="entry name" value="Myosin_tail_1"/>
    <property type="match status" value="1"/>
</dbReference>
<dbReference type="GO" id="GO:0016459">
    <property type="term" value="C:myosin complex"/>
    <property type="evidence" value="ECO:0007669"/>
    <property type="project" value="UniProtKB-KW"/>
</dbReference>
<dbReference type="SUPFAM" id="SSF90257">
    <property type="entry name" value="Myosin rod fragments"/>
    <property type="match status" value="3"/>
</dbReference>
<keyword evidence="11" id="KW-0505">Motor protein</keyword>
<dbReference type="STRING" id="6689.A0A423U4K8"/>
<feature type="coiled-coil region" evidence="15">
    <location>
        <begin position="241"/>
        <end position="303"/>
    </location>
</feature>
<dbReference type="GO" id="GO:0032982">
    <property type="term" value="C:myosin filament"/>
    <property type="evidence" value="ECO:0007669"/>
    <property type="project" value="UniProtKB-KW"/>
</dbReference>
<evidence type="ECO:0000313" key="18">
    <source>
        <dbReference type="EMBL" id="ROT83630.1"/>
    </source>
</evidence>
<protein>
    <recommendedName>
        <fullName evidence="4">Paramyosin</fullName>
    </recommendedName>
</protein>
<reference evidence="18 19" key="2">
    <citation type="submission" date="2019-01" db="EMBL/GenBank/DDBJ databases">
        <title>The decoding of complex shrimp genome reveals the adaptation for benthos swimmer, frequently molting mechanism and breeding impact on genome.</title>
        <authorList>
            <person name="Sun Y."/>
            <person name="Gao Y."/>
            <person name="Yu Y."/>
        </authorList>
    </citation>
    <scope>NUCLEOTIDE SEQUENCE [LARGE SCALE GENOMIC DNA]</scope>
    <source>
        <tissue evidence="18">Muscle</tissue>
    </source>
</reference>
<dbReference type="InterPro" id="IPR014751">
    <property type="entry name" value="XRCC4-like_C"/>
</dbReference>
<proteinExistence type="inferred from homology"/>
<keyword evidence="13" id="KW-0009">Actin-binding</keyword>
<sequence length="765" mass="87642">MGKISSFGSVGSVTRAAHGSKTEPKVSLQHPSDTCGISVQDGESGAGKTENTKKVLSYFANVGASEKKESENKQDQLANLMKTLNATHPHFIRCIVPNEFKKPEKTTKQLQHQYGELCAKLDEVNRTLSDYDATKKKLACENADLLRQLEEAENQVSQLSRTKLSLTNQLDDTRKLSEDEGRARATLLGKFRNLEHDIETLRQQLDEENEAKGDVLRMLSKANAEALMWRSKYESEGIARVEEIEASRMKLAARLEEAEMQIESLNVKNLHLEKTKMRAAAELDDLQVAAERAQTLANSAEKKQKNFDKIISEWKLKVDDLGAEFDASQKECRNYATEHFRLKAAYEENIEQLDSIRRENKSLTDETRDLMDQIGEGGRAYHEAQKNARRLELEKEELQAALEEAEAALEQEENKVLRTQLELSQVRQEIDRRVQEKEEEFENTRKCHQRAIDSMQASLEVEAKGKAEALRLKKKLESDINELEIALDHSNKANSDLHKHYKKVQDEIKDMEGRVKDEQRLASEYREQYGIAERRYNALYGELQESRTLLEQSDRGRRHAETELNDAREQITTLTSQNAALTSSKRKLEGEMQTLQADLEEMLSEAKNSEEKAKKAMLDAARLADELRSEQEHASIQEKMRKGLEVTVKDLQTRLEESEAAALKTGKKAVSDFEARIRELEASLDDETRRHADAQKNLRKCERRIKELAFQSDEDKKNHDRMQDLVDKLQQKIKTYKRQIEEAEEIAALNLAKFRKAQQELEESA</sequence>
<keyword evidence="12" id="KW-0514">Muscle protein</keyword>
<dbReference type="Proteomes" id="UP000283509">
    <property type="component" value="Unassembled WGS sequence"/>
</dbReference>
<evidence type="ECO:0000256" key="12">
    <source>
        <dbReference type="ARBA" id="ARBA00023179"/>
    </source>
</evidence>
<comment type="subcellular location">
    <subcellularLocation>
        <location evidence="1">Cytoplasm</location>
        <location evidence="1">Myofibril</location>
    </subcellularLocation>
</comment>
<dbReference type="InterPro" id="IPR027417">
    <property type="entry name" value="P-loop_NTPase"/>
</dbReference>